<dbReference type="EMBL" id="ABBJDF010000017">
    <property type="protein sequence ID" value="EHT9940023.1"/>
    <property type="molecule type" value="Genomic_DNA"/>
</dbReference>
<reference evidence="2" key="1">
    <citation type="submission" date="2021-07" db="EMBL/GenBank/DDBJ databases">
        <authorList>
            <consortium name="Clinical and Environmental Microbiology Branch: Whole genome sequencing antimicrobial resistance pathogens in the healthcare setting"/>
        </authorList>
    </citation>
    <scope>NUCLEOTIDE SEQUENCE</scope>
    <source>
        <strain evidence="2">2021DK-00049</strain>
    </source>
</reference>
<feature type="chain" id="PRO_5041928725" evidence="1">
    <location>
        <begin position="22"/>
        <end position="153"/>
    </location>
</feature>
<dbReference type="AlphaFoldDB" id="A0AAD2XWA1"/>
<gene>
    <name evidence="2" type="ORF">KY227_003122</name>
</gene>
<sequence>MNRLSIFAVSIIAGFSFCKSAASAPTADTIMMACAAITASAHDKLDANVERIAGSTFNDKVMDDCEWLIEGANGDPKLASQGYKKIVNHYEDWVNKNISSPLTTDTQRFIFINLLNGYKQAMSEVVRAAGDYKYLQQQADVTKSGMGGSLDKK</sequence>
<protein>
    <submittedName>
        <fullName evidence="2">Uncharacterized protein</fullName>
    </submittedName>
</protein>
<evidence type="ECO:0000313" key="2">
    <source>
        <dbReference type="EMBL" id="EHT9940023.1"/>
    </source>
</evidence>
<dbReference type="RefSeq" id="WP_128295804.1">
    <property type="nucleotide sequence ID" value="NZ_CP042478.1"/>
</dbReference>
<feature type="signal peptide" evidence="1">
    <location>
        <begin position="1"/>
        <end position="21"/>
    </location>
</feature>
<keyword evidence="1" id="KW-0732">Signal</keyword>
<proteinExistence type="predicted"/>
<comment type="caution">
    <text evidence="2">The sequence shown here is derived from an EMBL/GenBank/DDBJ whole genome shotgun (WGS) entry which is preliminary data.</text>
</comment>
<accession>A0AAD2XWA1</accession>
<name>A0AAD2XWA1_CITFR</name>
<evidence type="ECO:0000256" key="1">
    <source>
        <dbReference type="SAM" id="SignalP"/>
    </source>
</evidence>
<organism evidence="2">
    <name type="scientific">Citrobacter freundii</name>
    <dbReference type="NCBI Taxonomy" id="546"/>
    <lineage>
        <taxon>Bacteria</taxon>
        <taxon>Pseudomonadati</taxon>
        <taxon>Pseudomonadota</taxon>
        <taxon>Gammaproteobacteria</taxon>
        <taxon>Enterobacterales</taxon>
        <taxon>Enterobacteriaceae</taxon>
        <taxon>Citrobacter</taxon>
        <taxon>Citrobacter freundii complex</taxon>
    </lineage>
</organism>